<sequence>MGSRQKKDKKNEKKRDKKKSKNAHSGGVEDHDEPPRPPPTSVVPPPPPNIPSIRLPPTGSNAATRATPIPANAGASSSRPSVQPVAAIEPQQTMPRGIKRPSKSKKAKRSKKRKRTEKLSVEDLLDEDIKKRFDIGHYARCFARLGGVFTPVGDILEVGEKWEWACKKWDSEQRTALDVDLNSIGDTQRGAKYSNTASDSDSNSDSEEESDSDSDSSDPESSSSSSDSDSDSDSESEEDVPITGPSPQKDPRDMSQYKIEHYHKIEGWTILCSIVPNLSEAVHQCVQRGHSLKTLPFTRALQGGILRCRGNDTNGLRTRCFYYINQDTSELSPPIPLAQHKLKELRGWNHPAMAALLLPINHALTDENLKLARARLIATHHDLMPRYLYPENHVIEEHHEEKGLFQGHYIIFILQHVYTAPSSVCDGPGQARTRKGSNAQRMGISRLTPRLVGYATAQAQFAINNQRTWDANYYDFDLAKFYWNIVRILSTGPEGLAIMNYINERIFGEEEVRERTGLSAADRFFAQRELRRIEEEA</sequence>
<feature type="compositionally biased region" description="Pro residues" evidence="1">
    <location>
        <begin position="36"/>
        <end position="50"/>
    </location>
</feature>
<proteinExistence type="predicted"/>
<dbReference type="Pfam" id="PF20414">
    <property type="entry name" value="DUF6698"/>
    <property type="match status" value="1"/>
</dbReference>
<protein>
    <submittedName>
        <fullName evidence="2">Uncharacterized protein</fullName>
    </submittedName>
</protein>
<organism evidence="2 3">
    <name type="scientific">Cerrena zonata</name>
    <dbReference type="NCBI Taxonomy" id="2478898"/>
    <lineage>
        <taxon>Eukaryota</taxon>
        <taxon>Fungi</taxon>
        <taxon>Dikarya</taxon>
        <taxon>Basidiomycota</taxon>
        <taxon>Agaricomycotina</taxon>
        <taxon>Agaricomycetes</taxon>
        <taxon>Polyporales</taxon>
        <taxon>Cerrenaceae</taxon>
        <taxon>Cerrena</taxon>
    </lineage>
</organism>
<name>A0AAW0GXF0_9APHY</name>
<evidence type="ECO:0000313" key="3">
    <source>
        <dbReference type="Proteomes" id="UP001385951"/>
    </source>
</evidence>
<feature type="compositionally biased region" description="Acidic residues" evidence="1">
    <location>
        <begin position="202"/>
        <end position="218"/>
    </location>
</feature>
<feature type="compositionally biased region" description="Basic residues" evidence="1">
    <location>
        <begin position="97"/>
        <end position="116"/>
    </location>
</feature>
<evidence type="ECO:0000313" key="2">
    <source>
        <dbReference type="EMBL" id="KAK7694359.1"/>
    </source>
</evidence>
<keyword evidence="3" id="KW-1185">Reference proteome</keyword>
<evidence type="ECO:0000256" key="1">
    <source>
        <dbReference type="SAM" id="MobiDB-lite"/>
    </source>
</evidence>
<reference evidence="2 3" key="1">
    <citation type="submission" date="2022-09" db="EMBL/GenBank/DDBJ databases">
        <authorList>
            <person name="Palmer J.M."/>
        </authorList>
    </citation>
    <scope>NUCLEOTIDE SEQUENCE [LARGE SCALE GENOMIC DNA]</scope>
    <source>
        <strain evidence="2 3">DSM 7382</strain>
    </source>
</reference>
<accession>A0AAW0GXF0</accession>
<dbReference type="EMBL" id="JASBNA010000002">
    <property type="protein sequence ID" value="KAK7694359.1"/>
    <property type="molecule type" value="Genomic_DNA"/>
</dbReference>
<dbReference type="InterPro" id="IPR046521">
    <property type="entry name" value="DUF6698"/>
</dbReference>
<dbReference type="Proteomes" id="UP001385951">
    <property type="component" value="Unassembled WGS sequence"/>
</dbReference>
<feature type="region of interest" description="Disordered" evidence="1">
    <location>
        <begin position="1"/>
        <end position="119"/>
    </location>
</feature>
<comment type="caution">
    <text evidence="2">The sequence shown here is derived from an EMBL/GenBank/DDBJ whole genome shotgun (WGS) entry which is preliminary data.</text>
</comment>
<feature type="region of interest" description="Disordered" evidence="1">
    <location>
        <begin position="186"/>
        <end position="253"/>
    </location>
</feature>
<feature type="compositionally biased region" description="Acidic residues" evidence="1">
    <location>
        <begin position="228"/>
        <end position="240"/>
    </location>
</feature>
<dbReference type="AlphaFoldDB" id="A0AAW0GXF0"/>
<gene>
    <name evidence="2" type="ORF">QCA50_001545</name>
</gene>